<evidence type="ECO:0000256" key="5">
    <source>
        <dbReference type="ARBA" id="ARBA00022840"/>
    </source>
</evidence>
<evidence type="ECO:0000256" key="3">
    <source>
        <dbReference type="ARBA" id="ARBA00022741"/>
    </source>
</evidence>
<dbReference type="GO" id="GO:0005524">
    <property type="term" value="F:ATP binding"/>
    <property type="evidence" value="ECO:0007669"/>
    <property type="project" value="UniProtKB-KW"/>
</dbReference>
<protein>
    <submittedName>
        <fullName evidence="9">Aminoacyl-tRNA ligase</fullName>
        <ecNumber evidence="9">6.1.1.17</ecNumber>
    </submittedName>
</protein>
<keyword evidence="4" id="KW-0862">Zinc</keyword>
<evidence type="ECO:0000256" key="2">
    <source>
        <dbReference type="ARBA" id="ARBA00022723"/>
    </source>
</evidence>
<keyword evidence="1 7" id="KW-0436">Ligase</keyword>
<evidence type="ECO:0000256" key="7">
    <source>
        <dbReference type="RuleBase" id="RU363037"/>
    </source>
</evidence>
<organism evidence="9 10">
    <name type="scientific">Rubripirellula amarantea</name>
    <dbReference type="NCBI Taxonomy" id="2527999"/>
    <lineage>
        <taxon>Bacteria</taxon>
        <taxon>Pseudomonadati</taxon>
        <taxon>Planctomycetota</taxon>
        <taxon>Planctomycetia</taxon>
        <taxon>Pirellulales</taxon>
        <taxon>Pirellulaceae</taxon>
        <taxon>Rubripirellula</taxon>
    </lineage>
</organism>
<dbReference type="InterPro" id="IPR049940">
    <property type="entry name" value="GluQ/Sye"/>
</dbReference>
<dbReference type="SUPFAM" id="SSF52374">
    <property type="entry name" value="Nucleotidylyl transferase"/>
    <property type="match status" value="1"/>
</dbReference>
<dbReference type="Gene3D" id="3.40.50.620">
    <property type="entry name" value="HUPs"/>
    <property type="match status" value="1"/>
</dbReference>
<keyword evidence="3 7" id="KW-0547">Nucleotide-binding</keyword>
<evidence type="ECO:0000256" key="6">
    <source>
        <dbReference type="ARBA" id="ARBA00023146"/>
    </source>
</evidence>
<keyword evidence="2" id="KW-0479">Metal-binding</keyword>
<dbReference type="GO" id="GO:0006424">
    <property type="term" value="P:glutamyl-tRNA aminoacylation"/>
    <property type="evidence" value="ECO:0007669"/>
    <property type="project" value="TreeGrafter"/>
</dbReference>
<dbReference type="PANTHER" id="PTHR43311">
    <property type="entry name" value="GLUTAMATE--TRNA LIGASE"/>
    <property type="match status" value="1"/>
</dbReference>
<dbReference type="RefSeq" id="WP_146512909.1">
    <property type="nucleotide sequence ID" value="NZ_SJPI01000001.1"/>
</dbReference>
<evidence type="ECO:0000259" key="8">
    <source>
        <dbReference type="Pfam" id="PF00749"/>
    </source>
</evidence>
<dbReference type="OrthoDB" id="9807503at2"/>
<evidence type="ECO:0000313" key="9">
    <source>
        <dbReference type="EMBL" id="TWT52562.1"/>
    </source>
</evidence>
<keyword evidence="10" id="KW-1185">Reference proteome</keyword>
<evidence type="ECO:0000256" key="1">
    <source>
        <dbReference type="ARBA" id="ARBA00022598"/>
    </source>
</evidence>
<dbReference type="InterPro" id="IPR020058">
    <property type="entry name" value="Glu/Gln-tRNA-synth_Ib_cat-dom"/>
</dbReference>
<dbReference type="InterPro" id="IPR014729">
    <property type="entry name" value="Rossmann-like_a/b/a_fold"/>
</dbReference>
<dbReference type="GO" id="GO:0005829">
    <property type="term" value="C:cytosol"/>
    <property type="evidence" value="ECO:0007669"/>
    <property type="project" value="TreeGrafter"/>
</dbReference>
<keyword evidence="7" id="KW-0648">Protein biosynthesis</keyword>
<dbReference type="EMBL" id="SJPI01000001">
    <property type="protein sequence ID" value="TWT52562.1"/>
    <property type="molecule type" value="Genomic_DNA"/>
</dbReference>
<dbReference type="PANTHER" id="PTHR43311:SF1">
    <property type="entry name" value="GLUTAMYL-Q TRNA(ASP) SYNTHETASE"/>
    <property type="match status" value="1"/>
</dbReference>
<gene>
    <name evidence="9" type="ORF">Pla22_01860</name>
</gene>
<comment type="caution">
    <text evidence="9">The sequence shown here is derived from an EMBL/GenBank/DDBJ whole genome shotgun (WGS) entry which is preliminary data.</text>
</comment>
<name>A0A5C5WRZ9_9BACT</name>
<evidence type="ECO:0000313" key="10">
    <source>
        <dbReference type="Proteomes" id="UP000316598"/>
    </source>
</evidence>
<dbReference type="EC" id="6.1.1.17" evidence="9"/>
<dbReference type="NCBIfam" id="NF004315">
    <property type="entry name" value="PRK05710.1-4"/>
    <property type="match status" value="1"/>
</dbReference>
<dbReference type="AlphaFoldDB" id="A0A5C5WRZ9"/>
<keyword evidence="6 7" id="KW-0030">Aminoacyl-tRNA synthetase</keyword>
<dbReference type="Pfam" id="PF00749">
    <property type="entry name" value="tRNA-synt_1c"/>
    <property type="match status" value="1"/>
</dbReference>
<keyword evidence="5 7" id="KW-0067">ATP-binding</keyword>
<dbReference type="Proteomes" id="UP000316598">
    <property type="component" value="Unassembled WGS sequence"/>
</dbReference>
<reference evidence="9 10" key="1">
    <citation type="submission" date="2019-02" db="EMBL/GenBank/DDBJ databases">
        <title>Deep-cultivation of Planctomycetes and their phenomic and genomic characterization uncovers novel biology.</title>
        <authorList>
            <person name="Wiegand S."/>
            <person name="Jogler M."/>
            <person name="Boedeker C."/>
            <person name="Pinto D."/>
            <person name="Vollmers J."/>
            <person name="Rivas-Marin E."/>
            <person name="Kohn T."/>
            <person name="Peeters S.H."/>
            <person name="Heuer A."/>
            <person name="Rast P."/>
            <person name="Oberbeckmann S."/>
            <person name="Bunk B."/>
            <person name="Jeske O."/>
            <person name="Meyerdierks A."/>
            <person name="Storesund J.E."/>
            <person name="Kallscheuer N."/>
            <person name="Luecker S."/>
            <person name="Lage O.M."/>
            <person name="Pohl T."/>
            <person name="Merkel B.J."/>
            <person name="Hornburger P."/>
            <person name="Mueller R.-W."/>
            <person name="Bruemmer F."/>
            <person name="Labrenz M."/>
            <person name="Spormann A.M."/>
            <person name="Op Den Camp H."/>
            <person name="Overmann J."/>
            <person name="Amann R."/>
            <person name="Jetten M.S.M."/>
            <person name="Mascher T."/>
            <person name="Medema M.H."/>
            <person name="Devos D.P."/>
            <person name="Kaster A.-K."/>
            <person name="Ovreas L."/>
            <person name="Rohde M."/>
            <person name="Galperin M.Y."/>
            <person name="Jogler C."/>
        </authorList>
    </citation>
    <scope>NUCLEOTIDE SEQUENCE [LARGE SCALE GENOMIC DNA]</scope>
    <source>
        <strain evidence="9 10">Pla22</strain>
    </source>
</reference>
<dbReference type="GO" id="GO:0004818">
    <property type="term" value="F:glutamate-tRNA ligase activity"/>
    <property type="evidence" value="ECO:0007669"/>
    <property type="project" value="UniProtKB-EC"/>
</dbReference>
<dbReference type="InterPro" id="IPR000924">
    <property type="entry name" value="Glu/Gln-tRNA-synth"/>
</dbReference>
<dbReference type="PRINTS" id="PR00987">
    <property type="entry name" value="TRNASYNTHGLU"/>
</dbReference>
<evidence type="ECO:0000256" key="4">
    <source>
        <dbReference type="ARBA" id="ARBA00022833"/>
    </source>
</evidence>
<comment type="similarity">
    <text evidence="7">Belongs to the class-I aminoacyl-tRNA synthetase family.</text>
</comment>
<proteinExistence type="inferred from homology"/>
<accession>A0A5C5WRZ9</accession>
<feature type="domain" description="Glutamyl/glutaminyl-tRNA synthetase class Ib catalytic" evidence="8">
    <location>
        <begin position="5"/>
        <end position="264"/>
    </location>
</feature>
<sequence>MSAGRLAPSPTGAQHLGNARTFLIAFWAARSTGKRLVLRIEDVDSPRVKPWAIEQAIEDLAWLGIDWDEGPVIQTQRLKLYENALDRLINGDLVYPCTCTRKDIEEAGSAPHFDHEPAIYPGTCSGWRNGDPMPDQGAFCWRFRLADHTVEFDDLVLGKNRCVPAEDLGDFPVTQKNGSPSYQLAVVVDDAEMGITEVVRGDDLVASTYRQLELFHALGYQAPTFAHVPLVVGTDGRRLAKRHGDSRLSHYRETGIKPEVIVDWAMQTSGLDPASFDWSDMNRSPVIVDRFPPPA</sequence>